<reference evidence="8" key="1">
    <citation type="submission" date="2016-03" db="UniProtKB">
        <authorList>
            <consortium name="WormBaseParasite"/>
        </authorList>
    </citation>
    <scope>IDENTIFICATION</scope>
</reference>
<dbReference type="GO" id="GO:0008289">
    <property type="term" value="F:lipid binding"/>
    <property type="evidence" value="ECO:0007669"/>
    <property type="project" value="InterPro"/>
</dbReference>
<accession>A0A0N5AF51</accession>
<dbReference type="Pfam" id="PF01273">
    <property type="entry name" value="LBP_BPI_CETP"/>
    <property type="match status" value="1"/>
</dbReference>
<dbReference type="SMART" id="SM00329">
    <property type="entry name" value="BPI2"/>
    <property type="match status" value="1"/>
</dbReference>
<dbReference type="PANTHER" id="PTHR10504:SF144">
    <property type="entry name" value="BPI1 DOMAIN-CONTAINING PROTEIN"/>
    <property type="match status" value="1"/>
</dbReference>
<dbReference type="SUPFAM" id="SSF55394">
    <property type="entry name" value="Bactericidal permeability-increasing protein, BPI"/>
    <property type="match status" value="2"/>
</dbReference>
<feature type="region of interest" description="Disordered" evidence="3">
    <location>
        <begin position="636"/>
        <end position="655"/>
    </location>
</feature>
<dbReference type="Gene3D" id="3.15.10.10">
    <property type="entry name" value="Bactericidal permeability-increasing protein, domain 1"/>
    <property type="match status" value="1"/>
</dbReference>
<evidence type="ECO:0000256" key="3">
    <source>
        <dbReference type="SAM" id="MobiDB-lite"/>
    </source>
</evidence>
<dbReference type="InterPro" id="IPR017942">
    <property type="entry name" value="Lipid-bd_serum_glycop_N"/>
</dbReference>
<protein>
    <submittedName>
        <fullName evidence="8">BPI2 domain-containing protein</fullName>
    </submittedName>
</protein>
<dbReference type="InterPro" id="IPR001124">
    <property type="entry name" value="Lipid-bd_serum_glycop_C"/>
</dbReference>
<keyword evidence="7" id="KW-1185">Reference proteome</keyword>
<proteinExistence type="inferred from homology"/>
<dbReference type="Gene3D" id="3.15.20.10">
    <property type="entry name" value="Bactericidal permeability-increasing protein, domain 2"/>
    <property type="match status" value="1"/>
</dbReference>
<evidence type="ECO:0000256" key="1">
    <source>
        <dbReference type="ARBA" id="ARBA00007292"/>
    </source>
</evidence>
<evidence type="ECO:0000313" key="8">
    <source>
        <dbReference type="WBParaSite" id="SMUV_0000288901-mRNA-1"/>
    </source>
</evidence>
<dbReference type="Pfam" id="PF02886">
    <property type="entry name" value="LBP_BPI_CETP_C"/>
    <property type="match status" value="2"/>
</dbReference>
<evidence type="ECO:0000259" key="5">
    <source>
        <dbReference type="SMART" id="SM00328"/>
    </source>
</evidence>
<feature type="domain" description="Lipid-binding serum glycoprotein N-terminal" evidence="5">
    <location>
        <begin position="107"/>
        <end position="403"/>
    </location>
</feature>
<dbReference type="PANTHER" id="PTHR10504">
    <property type="entry name" value="BACTERICIDAL PERMEABILITY-INCREASING BPI PROTEIN-RELATED"/>
    <property type="match status" value="1"/>
</dbReference>
<evidence type="ECO:0000259" key="6">
    <source>
        <dbReference type="SMART" id="SM00329"/>
    </source>
</evidence>
<sequence>LQTIILLLVVLEAVSGSAGDSQTLPNGITNRAPVAARAAAAQTISQTRTRRVPSYSSLNVNFLDLAPDQYGQMQVMHYTGNATAHYVGEYDPALAGGVPGYPGIRVRINMRTFQWMSSIARQMIEQQLPRLPIPNMNENIPEVIKQAQSVENIFLSYFTNELKPKLQFSGTAQIYNAHVSKYRPPTNVAIYPAAPNRILVAVEDFDIGVTGNLGGQITVLLPLPLCGIIHADLYRVSARLMLSLGRDTEGSPCLLVDGCDLNIGYADVCVDDGGLVGMGINLLYRQQLSSKVKQMIPGRVCSMISPIVAQKINPRLKSIPQSVGFSQIASIAQSLLRSNVPAYCNSPYCLNRKKALKSLPIPSSIAKADNDTDAVDSESFSNPFANINSTDAMRRMHFNFIKKFKTVAHMTQKLAHHRVSRSTDVPSAVPLPASFYSNVRQVRQPAVPTQYQKPAVVTPKLQHKAVQSAAPRAHGVVPLHRAVVSRRTTTHTFVRAPRARGISVAQTAYSTDPCDSCPANDGFAMIKELLVSSLDLRKLYDLVLRLQITNAYATNYDYILDINGDFSPGGMGGVPFGPYALMFPQTSNKMVDVLISDYTINSLLYQMHKKAFLAFLVNSQTPKIGDLLKTTCGGDDGDDEDLTSAETDTSDEKSEKRRRRFWRLRHLRKLLKRNKRQADEGGLSDLGICIGDIMPEVREKYPNRTLTLFIHTARAPSVVLSARGGGMVTIDLMLLIDILVDGTNDRAGTLTVTTILDIGVQIYGTRISAVLSLRTFRLEDREGRLGLPQDALDNLANMAKEMIVKFLLKYALLFFQSVNDQFSQTMSLSIPLTNLPVRMNNPEIYILEHEILLSSDIDVSPSLFYGIMGR</sequence>
<dbReference type="SMART" id="SM00328">
    <property type="entry name" value="BPI1"/>
    <property type="match status" value="1"/>
</dbReference>
<evidence type="ECO:0000256" key="2">
    <source>
        <dbReference type="ARBA" id="ARBA00023157"/>
    </source>
</evidence>
<evidence type="ECO:0000256" key="4">
    <source>
        <dbReference type="SAM" id="SignalP"/>
    </source>
</evidence>
<feature type="chain" id="PRO_5007419308" evidence="4">
    <location>
        <begin position="20"/>
        <end position="870"/>
    </location>
</feature>
<dbReference type="STRING" id="451379.A0A0N5AF51"/>
<dbReference type="InterPro" id="IPR032942">
    <property type="entry name" value="BPI/LBP/Plunc"/>
</dbReference>
<dbReference type="WBParaSite" id="SMUV_0000288901-mRNA-1">
    <property type="protein sequence ID" value="SMUV_0000288901-mRNA-1"/>
    <property type="gene ID" value="SMUV_0000288901"/>
</dbReference>
<dbReference type="Proteomes" id="UP000046393">
    <property type="component" value="Unplaced"/>
</dbReference>
<name>A0A0N5AF51_9BILA</name>
<evidence type="ECO:0000313" key="7">
    <source>
        <dbReference type="Proteomes" id="UP000046393"/>
    </source>
</evidence>
<dbReference type="InterPro" id="IPR017943">
    <property type="entry name" value="Bactericidal_perm-incr_a/b_dom"/>
</dbReference>
<organism evidence="7 8">
    <name type="scientific">Syphacia muris</name>
    <dbReference type="NCBI Taxonomy" id="451379"/>
    <lineage>
        <taxon>Eukaryota</taxon>
        <taxon>Metazoa</taxon>
        <taxon>Ecdysozoa</taxon>
        <taxon>Nematoda</taxon>
        <taxon>Chromadorea</taxon>
        <taxon>Rhabditida</taxon>
        <taxon>Spirurina</taxon>
        <taxon>Oxyuridomorpha</taxon>
        <taxon>Oxyuroidea</taxon>
        <taxon>Oxyuridae</taxon>
        <taxon>Syphacia</taxon>
    </lineage>
</organism>
<comment type="similarity">
    <text evidence="1">Belongs to the BPI/LBP/Plunc superfamily. BPI/LBP family.</text>
</comment>
<feature type="domain" description="Lipid-binding serum glycoprotein C-terminal" evidence="6">
    <location>
        <begin position="585"/>
        <end position="855"/>
    </location>
</feature>
<dbReference type="GO" id="GO:0005615">
    <property type="term" value="C:extracellular space"/>
    <property type="evidence" value="ECO:0007669"/>
    <property type="project" value="TreeGrafter"/>
</dbReference>
<keyword evidence="2" id="KW-1015">Disulfide bond</keyword>
<dbReference type="AlphaFoldDB" id="A0A0N5AF51"/>
<feature type="signal peptide" evidence="4">
    <location>
        <begin position="1"/>
        <end position="19"/>
    </location>
</feature>
<keyword evidence="4" id="KW-0732">Signal</keyword>